<evidence type="ECO:0000256" key="6">
    <source>
        <dbReference type="ARBA" id="ARBA00022960"/>
    </source>
</evidence>
<dbReference type="InterPro" id="IPR011812">
    <property type="entry name" value="Pep_trsgly"/>
</dbReference>
<evidence type="ECO:0000313" key="14">
    <source>
        <dbReference type="Proteomes" id="UP000075604"/>
    </source>
</evidence>
<reference evidence="13 14" key="1">
    <citation type="submission" date="2014-02" db="EMBL/GenBank/DDBJ databases">
        <title>The small core and large imbalanced accessory genome model reveals a collaborative survival strategy of Sorangium cellulosum strains in nature.</title>
        <authorList>
            <person name="Han K."/>
            <person name="Peng R."/>
            <person name="Blom J."/>
            <person name="Li Y.-Z."/>
        </authorList>
    </citation>
    <scope>NUCLEOTIDE SEQUENCE [LARGE SCALE GENOMIC DNA]</scope>
    <source>
        <strain evidence="13 14">So0157-18</strain>
    </source>
</reference>
<name>A0A150Q804_SORCE</name>
<evidence type="ECO:0000256" key="2">
    <source>
        <dbReference type="ARBA" id="ARBA00022519"/>
    </source>
</evidence>
<evidence type="ECO:0000256" key="11">
    <source>
        <dbReference type="SAM" id="MobiDB-lite"/>
    </source>
</evidence>
<evidence type="ECO:0000256" key="1">
    <source>
        <dbReference type="ARBA" id="ARBA00022475"/>
    </source>
</evidence>
<keyword evidence="10" id="KW-0961">Cell wall biogenesis/degradation</keyword>
<keyword evidence="5" id="KW-0812">Transmembrane</keyword>
<dbReference type="InterPro" id="IPR023346">
    <property type="entry name" value="Lysozyme-like_dom_sf"/>
</dbReference>
<feature type="domain" description="Glycosyl transferase family 51" evidence="12">
    <location>
        <begin position="557"/>
        <end position="703"/>
    </location>
</feature>
<dbReference type="GO" id="GO:0008360">
    <property type="term" value="P:regulation of cell shape"/>
    <property type="evidence" value="ECO:0007669"/>
    <property type="project" value="UniProtKB-KW"/>
</dbReference>
<dbReference type="GO" id="GO:0009274">
    <property type="term" value="C:peptidoglycan-based cell wall"/>
    <property type="evidence" value="ECO:0007669"/>
    <property type="project" value="InterPro"/>
</dbReference>
<dbReference type="GO" id="GO:0016020">
    <property type="term" value="C:membrane"/>
    <property type="evidence" value="ECO:0007669"/>
    <property type="project" value="InterPro"/>
</dbReference>
<dbReference type="InterPro" id="IPR001264">
    <property type="entry name" value="Glyco_trans_51"/>
</dbReference>
<evidence type="ECO:0000256" key="7">
    <source>
        <dbReference type="ARBA" id="ARBA00022984"/>
    </source>
</evidence>
<dbReference type="SUPFAM" id="SSF53955">
    <property type="entry name" value="Lysozyme-like"/>
    <property type="match status" value="1"/>
</dbReference>
<proteinExistence type="predicted"/>
<keyword evidence="1" id="KW-1003">Cell membrane</keyword>
<dbReference type="AlphaFoldDB" id="A0A150Q804"/>
<dbReference type="Gene3D" id="1.10.3810.10">
    <property type="entry name" value="Biosynthetic peptidoglycan transglycosylase-like"/>
    <property type="match status" value="1"/>
</dbReference>
<dbReference type="GO" id="GO:0009252">
    <property type="term" value="P:peptidoglycan biosynthetic process"/>
    <property type="evidence" value="ECO:0007669"/>
    <property type="project" value="UniProtKB-KW"/>
</dbReference>
<sequence length="779" mass="83681">MIAGGALGCGLIVGFAPLVRYQAENAAAGYGASLAIEQVRPTWHGVSLRGVDVRLRGAPSVAIRLDEVAVALGFSGRRVAMRGGTVSAVGPREAILHELETWRAGQTPGRSGVVPNQGGGSTELEGLKLVWSDRTDAPRESLSATGVHLARAEGRTSISAQEAMLSLGRAAFSVREGRLVLAREQARYQVSELSAAAIDAEVTLPEVEPEPQVAPERGGNTRPAQIKRAAEPGEGDDSGQNRGLAIREALLRTARMIDLALGEGAKVDVAGVTARLKRRTDMLNLGPGSLAVRREVGSLVVELSPGEAAISTAGSDAQQALTFRLRVPINDAKETPQEIVADVQGGPIWLSTLGVHEGDMGLFDVARTSIVSRARVVLSADGQTLGVDGEGRLKNLSLRSAALADEPIAGLDLAWRAKANGKLDGSKIVAEDAEIDLGALRLIARGEYEQAGASHRVRGSFEVPLSACQSMLDSAPKGVVAKLHGMRLAGSFGIEGKLRFDTANLDRTFSLDWGISNTCRVTEMPPELSVARFKRAFRRLVYGPGGQRVEIESGPGTAEWVPYEDISRFMEVAVLTTEDGGFHRHHGFDEEAIKNSIRENLRKRRFVRGASTVSMQLAKNLYLERTKSVARKLQETLLTMYLEQELTKEQIMELYLNVVEFGPLVYGIGAAARHYFNASAAQLSLGQALYIASILPNPSVQHFDASGEVTPAWSEYLRKLMQIAHRRNRISDEELEKGLQETVVRGSPAPHLAPRQPAGDGDEAMEERPEGQGGAWTAP</sequence>
<dbReference type="PANTHER" id="PTHR30400:SF0">
    <property type="entry name" value="BIOSYNTHETIC PEPTIDOGLYCAN TRANSGLYCOSYLASE"/>
    <property type="match status" value="1"/>
</dbReference>
<comment type="caution">
    <text evidence="13">The sequence shown here is derived from an EMBL/GenBank/DDBJ whole genome shotgun (WGS) entry which is preliminary data.</text>
</comment>
<dbReference type="Pfam" id="PF00912">
    <property type="entry name" value="Transgly"/>
    <property type="match status" value="1"/>
</dbReference>
<evidence type="ECO:0000313" key="13">
    <source>
        <dbReference type="EMBL" id="KYF64125.1"/>
    </source>
</evidence>
<dbReference type="GO" id="GO:0016763">
    <property type="term" value="F:pentosyltransferase activity"/>
    <property type="evidence" value="ECO:0007669"/>
    <property type="project" value="InterPro"/>
</dbReference>
<keyword evidence="2" id="KW-0997">Cell inner membrane</keyword>
<dbReference type="Proteomes" id="UP000075604">
    <property type="component" value="Unassembled WGS sequence"/>
</dbReference>
<organism evidence="13 14">
    <name type="scientific">Sorangium cellulosum</name>
    <name type="common">Polyangium cellulosum</name>
    <dbReference type="NCBI Taxonomy" id="56"/>
    <lineage>
        <taxon>Bacteria</taxon>
        <taxon>Pseudomonadati</taxon>
        <taxon>Myxococcota</taxon>
        <taxon>Polyangia</taxon>
        <taxon>Polyangiales</taxon>
        <taxon>Polyangiaceae</taxon>
        <taxon>Sorangium</taxon>
    </lineage>
</organism>
<evidence type="ECO:0000256" key="9">
    <source>
        <dbReference type="ARBA" id="ARBA00023136"/>
    </source>
</evidence>
<keyword evidence="4" id="KW-0808">Transferase</keyword>
<evidence type="ECO:0000259" key="12">
    <source>
        <dbReference type="Pfam" id="PF00912"/>
    </source>
</evidence>
<gene>
    <name evidence="13" type="ORF">BE04_34400</name>
</gene>
<dbReference type="PANTHER" id="PTHR30400">
    <property type="entry name" value="MONOFUNCTIONAL BIOSYNTHETIC PEPTIDOGLYCAN TRANSGLYCOSYLASE"/>
    <property type="match status" value="1"/>
</dbReference>
<keyword evidence="3" id="KW-0328">Glycosyltransferase</keyword>
<keyword evidence="9" id="KW-0472">Membrane</keyword>
<evidence type="ECO:0000256" key="8">
    <source>
        <dbReference type="ARBA" id="ARBA00022989"/>
    </source>
</evidence>
<accession>A0A150Q804</accession>
<evidence type="ECO:0000256" key="5">
    <source>
        <dbReference type="ARBA" id="ARBA00022692"/>
    </source>
</evidence>
<feature type="region of interest" description="Disordered" evidence="11">
    <location>
        <begin position="738"/>
        <end position="779"/>
    </location>
</feature>
<dbReference type="EMBL" id="JELX01000545">
    <property type="protein sequence ID" value="KYF64125.1"/>
    <property type="molecule type" value="Genomic_DNA"/>
</dbReference>
<dbReference type="InterPro" id="IPR036950">
    <property type="entry name" value="PBP_transglycosylase"/>
</dbReference>
<keyword evidence="7" id="KW-0573">Peptidoglycan synthesis</keyword>
<protein>
    <submittedName>
        <fullName evidence="13">Peptidoglycan transglycosylase</fullName>
    </submittedName>
</protein>
<feature type="region of interest" description="Disordered" evidence="11">
    <location>
        <begin position="206"/>
        <end position="242"/>
    </location>
</feature>
<evidence type="ECO:0000256" key="3">
    <source>
        <dbReference type="ARBA" id="ARBA00022676"/>
    </source>
</evidence>
<evidence type="ECO:0000256" key="4">
    <source>
        <dbReference type="ARBA" id="ARBA00022679"/>
    </source>
</evidence>
<keyword evidence="8" id="KW-1133">Transmembrane helix</keyword>
<dbReference type="GO" id="GO:0071555">
    <property type="term" value="P:cell wall organization"/>
    <property type="evidence" value="ECO:0007669"/>
    <property type="project" value="UniProtKB-KW"/>
</dbReference>
<keyword evidence="6" id="KW-0133">Cell shape</keyword>
<evidence type="ECO:0000256" key="10">
    <source>
        <dbReference type="ARBA" id="ARBA00023316"/>
    </source>
</evidence>